<dbReference type="AlphaFoldDB" id="A0A6J4L045"/>
<proteinExistence type="predicted"/>
<dbReference type="EMBL" id="CADCTX010000420">
    <property type="protein sequence ID" value="CAA9318485.1"/>
    <property type="molecule type" value="Genomic_DNA"/>
</dbReference>
<name>A0A6J4L045_9BACT</name>
<gene>
    <name evidence="2" type="ORF">AVDCRST_MAG40-1348</name>
</gene>
<feature type="non-terminal residue" evidence="2">
    <location>
        <position position="62"/>
    </location>
</feature>
<feature type="non-terminal residue" evidence="2">
    <location>
        <position position="1"/>
    </location>
</feature>
<reference evidence="2" key="1">
    <citation type="submission" date="2020-02" db="EMBL/GenBank/DDBJ databases">
        <authorList>
            <person name="Meier V. D."/>
        </authorList>
    </citation>
    <scope>NUCLEOTIDE SEQUENCE</scope>
    <source>
        <strain evidence="2">AVDCRST_MAG40</strain>
    </source>
</reference>
<evidence type="ECO:0000313" key="2">
    <source>
        <dbReference type="EMBL" id="CAA9318485.1"/>
    </source>
</evidence>
<organism evidence="2">
    <name type="scientific">uncultured Gemmatimonadaceae bacterium</name>
    <dbReference type="NCBI Taxonomy" id="246130"/>
    <lineage>
        <taxon>Bacteria</taxon>
        <taxon>Pseudomonadati</taxon>
        <taxon>Gemmatimonadota</taxon>
        <taxon>Gemmatimonadia</taxon>
        <taxon>Gemmatimonadales</taxon>
        <taxon>Gemmatimonadaceae</taxon>
        <taxon>environmental samples</taxon>
    </lineage>
</organism>
<feature type="compositionally biased region" description="Low complexity" evidence="1">
    <location>
        <begin position="1"/>
        <end position="14"/>
    </location>
</feature>
<accession>A0A6J4L045</accession>
<feature type="region of interest" description="Disordered" evidence="1">
    <location>
        <begin position="1"/>
        <end position="62"/>
    </location>
</feature>
<sequence length="62" mass="6691">CVGRRSGARGPRPSHASSTAAEHRTRTHRTRTAPLAALSVARPTGRRQADQRPRSPSSRPPV</sequence>
<protein>
    <submittedName>
        <fullName evidence="2">Uncharacterized protein</fullName>
    </submittedName>
</protein>
<evidence type="ECO:0000256" key="1">
    <source>
        <dbReference type="SAM" id="MobiDB-lite"/>
    </source>
</evidence>